<dbReference type="PIRSF" id="PIRSF001430">
    <property type="entry name" value="tRNA_psdUrid_synth"/>
    <property type="match status" value="1"/>
</dbReference>
<name>A0A9X2AC69_9BACL</name>
<dbReference type="InterPro" id="IPR020103">
    <property type="entry name" value="PsdUridine_synth_cat_dom_sf"/>
</dbReference>
<dbReference type="PANTHER" id="PTHR11142">
    <property type="entry name" value="PSEUDOURIDYLATE SYNTHASE"/>
    <property type="match status" value="1"/>
</dbReference>
<keyword evidence="2 4" id="KW-0819">tRNA processing</keyword>
<dbReference type="GO" id="GO:0031119">
    <property type="term" value="P:tRNA pseudouridine synthesis"/>
    <property type="evidence" value="ECO:0007669"/>
    <property type="project" value="UniProtKB-UniRule"/>
</dbReference>
<dbReference type="Proteomes" id="UP001139263">
    <property type="component" value="Unassembled WGS sequence"/>
</dbReference>
<gene>
    <name evidence="4 9" type="primary">truA</name>
    <name evidence="9" type="ORF">MM817_02109</name>
</gene>
<reference evidence="9" key="1">
    <citation type="submission" date="2022-03" db="EMBL/GenBank/DDBJ databases">
        <title>Draft Genome Sequence of Firmicute Strain S0AB, a Heterotrophic Iron/Sulfur-Oxidizing Extreme Acidophile.</title>
        <authorList>
            <person name="Vergara E."/>
            <person name="Pakostova E."/>
            <person name="Johnson D.B."/>
            <person name="Holmes D.S."/>
        </authorList>
    </citation>
    <scope>NUCLEOTIDE SEQUENCE</scope>
    <source>
        <strain evidence="9">S0AB</strain>
    </source>
</reference>
<dbReference type="NCBIfam" id="TIGR00071">
    <property type="entry name" value="hisT_truA"/>
    <property type="match status" value="1"/>
</dbReference>
<dbReference type="SUPFAM" id="SSF55120">
    <property type="entry name" value="Pseudouridine synthase"/>
    <property type="match status" value="1"/>
</dbReference>
<dbReference type="EMBL" id="JALBUF010000006">
    <property type="protein sequence ID" value="MCI0183818.1"/>
    <property type="molecule type" value="Genomic_DNA"/>
</dbReference>
<comment type="subunit">
    <text evidence="4">Homodimer.</text>
</comment>
<sequence>MMCTTSYDGSDFHGFSRQPRLRTVQGEIERVLSVVFDCPIETIAASRTDAGVHARAQVFHFTLPHQRVAVEKLPYICSRQLPDDIVLEKAVVVDDGFDARRSVLWKTYRYTIALGPIQDVFIRRYALYEHQMLDVDAMQAAALHLMGEHDFTSFCTARAQQVSKVRTVHRIHFAYDHQARRLHIDITGNGFLHNMVRIIVGTLLNVGRGKLKSIDVLHILESRDRRTAGQTAPARGLTLWHIEYPCINLLLDDA</sequence>
<organism evidence="9 10">
    <name type="scientific">Sulfoacidibacillus ferrooxidans</name>
    <dbReference type="NCBI Taxonomy" id="2005001"/>
    <lineage>
        <taxon>Bacteria</taxon>
        <taxon>Bacillati</taxon>
        <taxon>Bacillota</taxon>
        <taxon>Bacilli</taxon>
        <taxon>Bacillales</taxon>
        <taxon>Alicyclobacillaceae</taxon>
        <taxon>Sulfoacidibacillus</taxon>
    </lineage>
</organism>
<dbReference type="GO" id="GO:0003723">
    <property type="term" value="F:RNA binding"/>
    <property type="evidence" value="ECO:0007669"/>
    <property type="project" value="InterPro"/>
</dbReference>
<dbReference type="GO" id="GO:0160147">
    <property type="term" value="F:tRNA pseudouridine(38-40) synthase activity"/>
    <property type="evidence" value="ECO:0007669"/>
    <property type="project" value="UniProtKB-EC"/>
</dbReference>
<evidence type="ECO:0000256" key="7">
    <source>
        <dbReference type="RuleBase" id="RU003792"/>
    </source>
</evidence>
<evidence type="ECO:0000256" key="6">
    <source>
        <dbReference type="PIRSR" id="PIRSR001430-2"/>
    </source>
</evidence>
<comment type="function">
    <text evidence="4">Formation of pseudouridine at positions 38, 39 and 40 in the anticodon stem and loop of transfer RNAs.</text>
</comment>
<comment type="similarity">
    <text evidence="1 4 7">Belongs to the tRNA pseudouridine synthase TruA family.</text>
</comment>
<comment type="caution">
    <text evidence="4">Lacks conserved residue(s) required for the propagation of feature annotation.</text>
</comment>
<dbReference type="Pfam" id="PF01416">
    <property type="entry name" value="PseudoU_synth_1"/>
    <property type="match status" value="2"/>
</dbReference>
<dbReference type="InterPro" id="IPR001406">
    <property type="entry name" value="PsdUridine_synth_TruA"/>
</dbReference>
<dbReference type="InterPro" id="IPR020095">
    <property type="entry name" value="PsdUridine_synth_TruA_C"/>
</dbReference>
<dbReference type="Gene3D" id="3.30.70.580">
    <property type="entry name" value="Pseudouridine synthase I, catalytic domain, N-terminal subdomain"/>
    <property type="match status" value="1"/>
</dbReference>
<feature type="binding site" evidence="4 6">
    <location>
        <position position="108"/>
    </location>
    <ligand>
        <name>substrate</name>
    </ligand>
</feature>
<feature type="domain" description="Pseudouridine synthase I TruA alpha/beta" evidence="8">
    <location>
        <begin position="6"/>
        <end position="95"/>
    </location>
</feature>
<dbReference type="AlphaFoldDB" id="A0A9X2AC69"/>
<accession>A0A9X2AC69</accession>
<evidence type="ECO:0000313" key="9">
    <source>
        <dbReference type="EMBL" id="MCI0183818.1"/>
    </source>
</evidence>
<evidence type="ECO:0000259" key="8">
    <source>
        <dbReference type="Pfam" id="PF01416"/>
    </source>
</evidence>
<proteinExistence type="inferred from homology"/>
<feature type="active site" description="Nucleophile" evidence="4 5">
    <location>
        <position position="49"/>
    </location>
</feature>
<dbReference type="InterPro" id="IPR020097">
    <property type="entry name" value="PsdUridine_synth_TruA_a/b_dom"/>
</dbReference>
<evidence type="ECO:0000256" key="1">
    <source>
        <dbReference type="ARBA" id="ARBA00009375"/>
    </source>
</evidence>
<protein>
    <recommendedName>
        <fullName evidence="4">tRNA pseudouridine synthase A</fullName>
        <ecNumber evidence="4">5.4.99.12</ecNumber>
    </recommendedName>
    <alternativeName>
        <fullName evidence="4">tRNA pseudouridine(38-40) synthase</fullName>
    </alternativeName>
    <alternativeName>
        <fullName evidence="4">tRNA pseudouridylate synthase I</fullName>
    </alternativeName>
    <alternativeName>
        <fullName evidence="4">tRNA-uridine isomerase I</fullName>
    </alternativeName>
</protein>
<dbReference type="PANTHER" id="PTHR11142:SF0">
    <property type="entry name" value="TRNA PSEUDOURIDINE SYNTHASE-LIKE 1"/>
    <property type="match status" value="1"/>
</dbReference>
<dbReference type="InterPro" id="IPR020094">
    <property type="entry name" value="TruA/RsuA/RluB/E/F_N"/>
</dbReference>
<dbReference type="Gene3D" id="3.30.70.660">
    <property type="entry name" value="Pseudouridine synthase I, catalytic domain, C-terminal subdomain"/>
    <property type="match status" value="1"/>
</dbReference>
<evidence type="ECO:0000313" key="10">
    <source>
        <dbReference type="Proteomes" id="UP001139263"/>
    </source>
</evidence>
<dbReference type="CDD" id="cd02570">
    <property type="entry name" value="PseudoU_synth_EcTruA"/>
    <property type="match status" value="1"/>
</dbReference>
<feature type="domain" description="Pseudouridine synthase I TruA alpha/beta" evidence="8">
    <location>
        <begin position="141"/>
        <end position="245"/>
    </location>
</feature>
<evidence type="ECO:0000256" key="2">
    <source>
        <dbReference type="ARBA" id="ARBA00022694"/>
    </source>
</evidence>
<keyword evidence="10" id="KW-1185">Reference proteome</keyword>
<evidence type="ECO:0000256" key="3">
    <source>
        <dbReference type="ARBA" id="ARBA00023235"/>
    </source>
</evidence>
<dbReference type="HAMAP" id="MF_00171">
    <property type="entry name" value="TruA"/>
    <property type="match status" value="1"/>
</dbReference>
<comment type="catalytic activity">
    <reaction evidence="4 7">
        <text>uridine(38/39/40) in tRNA = pseudouridine(38/39/40) in tRNA</text>
        <dbReference type="Rhea" id="RHEA:22376"/>
        <dbReference type="Rhea" id="RHEA-COMP:10085"/>
        <dbReference type="Rhea" id="RHEA-COMP:10087"/>
        <dbReference type="ChEBI" id="CHEBI:65314"/>
        <dbReference type="ChEBI" id="CHEBI:65315"/>
        <dbReference type="EC" id="5.4.99.12"/>
    </reaction>
</comment>
<comment type="caution">
    <text evidence="9">The sequence shown here is derived from an EMBL/GenBank/DDBJ whole genome shotgun (WGS) entry which is preliminary data.</text>
</comment>
<dbReference type="EC" id="5.4.99.12" evidence="4"/>
<evidence type="ECO:0000256" key="4">
    <source>
        <dbReference type="HAMAP-Rule" id="MF_00171"/>
    </source>
</evidence>
<keyword evidence="3 4" id="KW-0413">Isomerase</keyword>
<evidence type="ECO:0000256" key="5">
    <source>
        <dbReference type="PIRSR" id="PIRSR001430-1"/>
    </source>
</evidence>